<dbReference type="Pfam" id="PF04531">
    <property type="entry name" value="Phage_holin_1"/>
    <property type="match status" value="1"/>
</dbReference>
<reference evidence="2 3" key="1">
    <citation type="journal article" date="2019" name="Syst. Appl. Microbiol.">
        <title>Polyphasic characterization of two novel Lactobacillus spp. isolated from blown salami packages: Description of Lactobacillus halodurans sp. nov. and Lactobacillus salsicarnum sp. nov.</title>
        <authorList>
            <person name="Schuster J.A."/>
            <person name="Klingl A."/>
            <person name="Vogel R.F."/>
            <person name="Ehrmann M.A."/>
        </authorList>
    </citation>
    <scope>NUCLEOTIDE SEQUENCE [LARGE SCALE GENOMIC DNA]</scope>
    <source>
        <strain evidence="2 3">TMW 1.2118</strain>
    </source>
</reference>
<evidence type="ECO:0000313" key="2">
    <source>
        <dbReference type="EMBL" id="MQS52183.1"/>
    </source>
</evidence>
<dbReference type="EMBL" id="VDFM01000003">
    <property type="protein sequence ID" value="MQS52183.1"/>
    <property type="molecule type" value="Genomic_DNA"/>
</dbReference>
<feature type="transmembrane region" description="Helical" evidence="1">
    <location>
        <begin position="12"/>
        <end position="33"/>
    </location>
</feature>
<protein>
    <submittedName>
        <fullName evidence="2">Phage holin</fullName>
    </submittedName>
</protein>
<sequence length="77" mass="8382">MKDKLSLDYHSKVWWVSVVSIVLVLIQQVLKIFGVDMPSGLDTEIMNVVNSLLALGGLIGVIYDTSTGGTNEKETSN</sequence>
<accession>A0A5P0ZGJ6</accession>
<dbReference type="InterPro" id="IPR006485">
    <property type="entry name" value="Phage-like_holin"/>
</dbReference>
<gene>
    <name evidence="2" type="ORF">FHL02_04015</name>
</gene>
<evidence type="ECO:0000256" key="1">
    <source>
        <dbReference type="SAM" id="Phobius"/>
    </source>
</evidence>
<name>A0A5P0ZGJ6_9LACO</name>
<dbReference type="OrthoDB" id="2328826at2"/>
<dbReference type="RefSeq" id="WP_153382587.1">
    <property type="nucleotide sequence ID" value="NZ_VDFM01000003.1"/>
</dbReference>
<feature type="transmembrane region" description="Helical" evidence="1">
    <location>
        <begin position="45"/>
        <end position="63"/>
    </location>
</feature>
<keyword evidence="1" id="KW-0812">Transmembrane</keyword>
<evidence type="ECO:0000313" key="3">
    <source>
        <dbReference type="Proteomes" id="UP000380386"/>
    </source>
</evidence>
<proteinExistence type="predicted"/>
<keyword evidence="1" id="KW-0472">Membrane</keyword>
<comment type="caution">
    <text evidence="2">The sequence shown here is derived from an EMBL/GenBank/DDBJ whole genome shotgun (WGS) entry which is preliminary data.</text>
</comment>
<keyword evidence="1" id="KW-1133">Transmembrane helix</keyword>
<dbReference type="AlphaFoldDB" id="A0A5P0ZGJ6"/>
<dbReference type="Proteomes" id="UP000380386">
    <property type="component" value="Unassembled WGS sequence"/>
</dbReference>
<organism evidence="2 3">
    <name type="scientific">Companilactobacillus mishanensis</name>
    <dbReference type="NCBI Taxonomy" id="2486008"/>
    <lineage>
        <taxon>Bacteria</taxon>
        <taxon>Bacillati</taxon>
        <taxon>Bacillota</taxon>
        <taxon>Bacilli</taxon>
        <taxon>Lactobacillales</taxon>
        <taxon>Lactobacillaceae</taxon>
        <taxon>Companilactobacillus</taxon>
    </lineage>
</organism>